<dbReference type="InterPro" id="IPR025934">
    <property type="entry name" value="NudC_N_dom"/>
</dbReference>
<dbReference type="EMBL" id="GBBM01001440">
    <property type="protein sequence ID" value="JAC33978.1"/>
    <property type="molecule type" value="mRNA"/>
</dbReference>
<dbReference type="Pfam" id="PF04969">
    <property type="entry name" value="CS"/>
    <property type="match status" value="1"/>
</dbReference>
<organism evidence="4">
    <name type="scientific">Amblyomma triste</name>
    <name type="common">Neotropical tick</name>
    <dbReference type="NCBI Taxonomy" id="251400"/>
    <lineage>
        <taxon>Eukaryota</taxon>
        <taxon>Metazoa</taxon>
        <taxon>Ecdysozoa</taxon>
        <taxon>Arthropoda</taxon>
        <taxon>Chelicerata</taxon>
        <taxon>Arachnida</taxon>
        <taxon>Acari</taxon>
        <taxon>Parasitiformes</taxon>
        <taxon>Ixodida</taxon>
        <taxon>Ixodoidea</taxon>
        <taxon>Ixodidae</taxon>
        <taxon>Amblyomminae</taxon>
        <taxon>Amblyomma</taxon>
    </lineage>
</organism>
<dbReference type="PROSITE" id="PS51203">
    <property type="entry name" value="CS"/>
    <property type="match status" value="1"/>
</dbReference>
<feature type="compositionally biased region" description="Low complexity" evidence="2">
    <location>
        <begin position="104"/>
        <end position="119"/>
    </location>
</feature>
<sequence>MDASNRGIYDSALMGILTKEGQVYPFLDAIFDFLYRRTDFYRIKSSPSDKLGFPPGVARRIVRAAFETYNNLSNPKPENKGSAAEPPVIQPEDCVPVATEVEVETTSSDDTVESTTTESIAAEPVEAVKSATKSKSQCSQKGDADTVEPVNDRKADTAGASANKAGDENDDPDYDPMQAKFQSNPESYNGAMRDNYCWSQSVHDLDVRIKVDPDVSTRNQVRVNITSGHLKVELLDVKTKTWSVPIDDDLHARVKLDESIWTLVPGDHVLVNLEKAQELWWDRLLVSEPQINIRAIDPTKPFEELDEEAQAKIQQLTYNNLLKQAGKKTPQEEKVENLLREAWDKDGSPFKGQPFDPSTVNISGCDGSL</sequence>
<name>A0A023GLK7_AMBTT</name>
<dbReference type="InterPro" id="IPR037898">
    <property type="entry name" value="NudC_fam"/>
</dbReference>
<evidence type="ECO:0000259" key="3">
    <source>
        <dbReference type="PROSITE" id="PS51203"/>
    </source>
</evidence>
<feature type="compositionally biased region" description="Polar residues" evidence="2">
    <location>
        <begin position="131"/>
        <end position="140"/>
    </location>
</feature>
<feature type="region of interest" description="Disordered" evidence="2">
    <location>
        <begin position="103"/>
        <end position="183"/>
    </location>
</feature>
<evidence type="ECO:0000256" key="2">
    <source>
        <dbReference type="SAM" id="MobiDB-lite"/>
    </source>
</evidence>
<dbReference type="PANTHER" id="PTHR12356">
    <property type="entry name" value="NUCLEAR MOVEMENT PROTEIN NUDC"/>
    <property type="match status" value="1"/>
</dbReference>
<feature type="region of interest" description="Disordered" evidence="2">
    <location>
        <begin position="345"/>
        <end position="369"/>
    </location>
</feature>
<feature type="domain" description="CS" evidence="3">
    <location>
        <begin position="191"/>
        <end position="285"/>
    </location>
</feature>
<dbReference type="AlphaFoldDB" id="A0A023GLK7"/>
<dbReference type="SUPFAM" id="SSF49764">
    <property type="entry name" value="HSP20-like chaperones"/>
    <property type="match status" value="1"/>
</dbReference>
<dbReference type="Pfam" id="PF14050">
    <property type="entry name" value="Nudc_N"/>
    <property type="match status" value="1"/>
</dbReference>
<dbReference type="GO" id="GO:0051082">
    <property type="term" value="F:unfolded protein binding"/>
    <property type="evidence" value="ECO:0007669"/>
    <property type="project" value="TreeGrafter"/>
</dbReference>
<dbReference type="CDD" id="cd06467">
    <property type="entry name" value="p23_NUDC_like"/>
    <property type="match status" value="1"/>
</dbReference>
<protein>
    <submittedName>
        <fullName evidence="4">Putative nuclear distribution protein nudc</fullName>
    </submittedName>
</protein>
<proteinExistence type="evidence at transcript level"/>
<evidence type="ECO:0000313" key="4">
    <source>
        <dbReference type="EMBL" id="JAC33978.1"/>
    </source>
</evidence>
<keyword evidence="1" id="KW-0597">Phosphoprotein</keyword>
<dbReference type="GO" id="GO:0006457">
    <property type="term" value="P:protein folding"/>
    <property type="evidence" value="ECO:0007669"/>
    <property type="project" value="TreeGrafter"/>
</dbReference>
<dbReference type="GO" id="GO:0005737">
    <property type="term" value="C:cytoplasm"/>
    <property type="evidence" value="ECO:0007669"/>
    <property type="project" value="TreeGrafter"/>
</dbReference>
<dbReference type="InterPro" id="IPR007052">
    <property type="entry name" value="CS_dom"/>
</dbReference>
<evidence type="ECO:0000256" key="1">
    <source>
        <dbReference type="ARBA" id="ARBA00022553"/>
    </source>
</evidence>
<dbReference type="PANTHER" id="PTHR12356:SF19">
    <property type="entry name" value="NUDC DOMAIN-CONTAINING PROTEIN 3"/>
    <property type="match status" value="1"/>
</dbReference>
<reference evidence="4" key="1">
    <citation type="submission" date="2014-03" db="EMBL/GenBank/DDBJ databases">
        <title>The sialotranscriptome of Amblyomma triste, Amblyomma parvum and Amblyomma cajennense ticks, uncovered by 454-based RNA-seq.</title>
        <authorList>
            <person name="Garcia G.R."/>
            <person name="Gardinassi L.G."/>
            <person name="Ribeiro J.M."/>
            <person name="Anatriello E."/>
            <person name="Ferreira B.R."/>
            <person name="Moreira H.N."/>
            <person name="Mafra C."/>
            <person name="Olegario M.M."/>
            <person name="Szabo P.J."/>
            <person name="Miranda-Santos I.K."/>
            <person name="Maruyama S.R."/>
        </authorList>
    </citation>
    <scope>NUCLEOTIDE SEQUENCE</scope>
    <source>
        <strain evidence="4">Mato Grasso do Sul</strain>
        <tissue evidence="4">Salivary glands</tissue>
    </source>
</reference>
<dbReference type="InterPro" id="IPR008978">
    <property type="entry name" value="HSP20-like_chaperone"/>
</dbReference>
<accession>A0A023GLK7</accession>
<dbReference type="Gene3D" id="2.60.40.790">
    <property type="match status" value="1"/>
</dbReference>